<comment type="similarity">
    <text evidence="4">Belongs to the globin family.</text>
</comment>
<evidence type="ECO:0000256" key="3">
    <source>
        <dbReference type="ARBA" id="ARBA00023004"/>
    </source>
</evidence>
<dbReference type="GO" id="GO:0020037">
    <property type="term" value="F:heme binding"/>
    <property type="evidence" value="ECO:0007669"/>
    <property type="project" value="InterPro"/>
</dbReference>
<accession>A0A914D9N4</accession>
<dbReference type="Gene3D" id="1.10.490.10">
    <property type="entry name" value="Globins"/>
    <property type="match status" value="1"/>
</dbReference>
<protein>
    <submittedName>
        <fullName evidence="8">Globin family profile domain-containing protein</fullName>
    </submittedName>
</protein>
<reference evidence="8" key="1">
    <citation type="submission" date="2022-11" db="UniProtKB">
        <authorList>
            <consortium name="WormBaseParasite"/>
        </authorList>
    </citation>
    <scope>IDENTIFICATION</scope>
</reference>
<keyword evidence="2" id="KW-0479">Metal-binding</keyword>
<evidence type="ECO:0000259" key="6">
    <source>
        <dbReference type="Pfam" id="PF00042"/>
    </source>
</evidence>
<dbReference type="InterPro" id="IPR000971">
    <property type="entry name" value="Globin"/>
</dbReference>
<dbReference type="AlphaFoldDB" id="A0A914D9N4"/>
<dbReference type="InterPro" id="IPR044399">
    <property type="entry name" value="Mb-like_M"/>
</dbReference>
<feature type="compositionally biased region" description="Basic and acidic residues" evidence="5">
    <location>
        <begin position="36"/>
        <end position="48"/>
    </location>
</feature>
<dbReference type="Proteomes" id="UP000887540">
    <property type="component" value="Unplaced"/>
</dbReference>
<dbReference type="Pfam" id="PF00042">
    <property type="entry name" value="Globin"/>
    <property type="match status" value="1"/>
</dbReference>
<dbReference type="InterPro" id="IPR009050">
    <property type="entry name" value="Globin-like_sf"/>
</dbReference>
<keyword evidence="4" id="KW-0813">Transport</keyword>
<proteinExistence type="inferred from homology"/>
<evidence type="ECO:0000256" key="2">
    <source>
        <dbReference type="ARBA" id="ARBA00022723"/>
    </source>
</evidence>
<evidence type="ECO:0000313" key="8">
    <source>
        <dbReference type="WBParaSite" id="ACRNAN_scaffold2090.g31491.t1"/>
    </source>
</evidence>
<feature type="region of interest" description="Disordered" evidence="5">
    <location>
        <begin position="17"/>
        <end position="72"/>
    </location>
</feature>
<feature type="compositionally biased region" description="Polar residues" evidence="5">
    <location>
        <begin position="53"/>
        <end position="66"/>
    </location>
</feature>
<dbReference type="PANTHER" id="PTHR46458:SF6">
    <property type="entry name" value="GLOBIN FAMILY PROFILE DOMAIN-CONTAINING PROTEIN"/>
    <property type="match status" value="1"/>
</dbReference>
<keyword evidence="4" id="KW-0561">Oxygen transport</keyword>
<feature type="compositionally biased region" description="Acidic residues" evidence="5">
    <location>
        <begin position="21"/>
        <end position="30"/>
    </location>
</feature>
<dbReference type="GO" id="GO:0005344">
    <property type="term" value="F:oxygen carrier activity"/>
    <property type="evidence" value="ECO:0007669"/>
    <property type="project" value="UniProtKB-KW"/>
</dbReference>
<dbReference type="InterPro" id="IPR012292">
    <property type="entry name" value="Globin/Proto"/>
</dbReference>
<evidence type="ECO:0000256" key="5">
    <source>
        <dbReference type="SAM" id="MobiDB-lite"/>
    </source>
</evidence>
<keyword evidence="7" id="KW-1185">Reference proteome</keyword>
<dbReference type="InterPro" id="IPR050532">
    <property type="entry name" value="Globin-like_OT"/>
</dbReference>
<dbReference type="CDD" id="cd01040">
    <property type="entry name" value="Mb-like"/>
    <property type="match status" value="1"/>
</dbReference>
<organism evidence="7 8">
    <name type="scientific">Acrobeloides nanus</name>
    <dbReference type="NCBI Taxonomy" id="290746"/>
    <lineage>
        <taxon>Eukaryota</taxon>
        <taxon>Metazoa</taxon>
        <taxon>Ecdysozoa</taxon>
        <taxon>Nematoda</taxon>
        <taxon>Chromadorea</taxon>
        <taxon>Rhabditida</taxon>
        <taxon>Tylenchina</taxon>
        <taxon>Cephalobomorpha</taxon>
        <taxon>Cephaloboidea</taxon>
        <taxon>Cephalobidae</taxon>
        <taxon>Acrobeloides</taxon>
    </lineage>
</organism>
<dbReference type="GO" id="GO:0046872">
    <property type="term" value="F:metal ion binding"/>
    <property type="evidence" value="ECO:0007669"/>
    <property type="project" value="UniProtKB-KW"/>
</dbReference>
<keyword evidence="1 4" id="KW-0349">Heme</keyword>
<evidence type="ECO:0000256" key="4">
    <source>
        <dbReference type="RuleBase" id="RU000356"/>
    </source>
</evidence>
<feature type="domain" description="Globin" evidence="6">
    <location>
        <begin position="138"/>
        <end position="231"/>
    </location>
</feature>
<dbReference type="GO" id="GO:0019825">
    <property type="term" value="F:oxygen binding"/>
    <property type="evidence" value="ECO:0007669"/>
    <property type="project" value="InterPro"/>
</dbReference>
<dbReference type="SUPFAM" id="SSF46458">
    <property type="entry name" value="Globin-like"/>
    <property type="match status" value="1"/>
</dbReference>
<evidence type="ECO:0000313" key="7">
    <source>
        <dbReference type="Proteomes" id="UP000887540"/>
    </source>
</evidence>
<name>A0A914D9N4_9BILA</name>
<evidence type="ECO:0000256" key="1">
    <source>
        <dbReference type="ARBA" id="ARBA00022617"/>
    </source>
</evidence>
<dbReference type="WBParaSite" id="ACRNAN_scaffold2090.g31491.t1">
    <property type="protein sequence ID" value="ACRNAN_scaffold2090.g31491.t1"/>
    <property type="gene ID" value="ACRNAN_scaffold2090.g31491"/>
</dbReference>
<sequence length="400" mass="46958">MARRNEKPMYYEYIHGKETFNEEDAQEQDELASLKAKSESGESSDFPHKGHRNSLSLNFDRFNSNPREPVQNDEDIESEFELEDVHLARAHWIQLFKTNMQTSIVQHTFIYMLQKYKHMRPIWIFSRKIDDNNERWVEELMEDIKFRHHSASIQAALTMIMDSMDDINQMEKLCQEIGAHHFFYDAYEPYLEIVQESFVETMKSLLMGTTERLDTQLENAWNQFWSKIKADLGYGIALQRHAYLAQCVTPSEMIQVRQMWDLVKKHGLEDAGKMVTAAALRTYEALSDAFQIDLHITLNERTQAFIDFSKKIMEALNAAIEIYTIERGFERLPMVLKNFVCECIMLEVCPSLVRKAFMEGLINMLTYVLGEVNMNEVAVHQWSKIYRVLEQAIITNIVNY</sequence>
<dbReference type="PANTHER" id="PTHR46458">
    <property type="entry name" value="BLR2807 PROTEIN"/>
    <property type="match status" value="1"/>
</dbReference>
<keyword evidence="3" id="KW-0408">Iron</keyword>